<keyword evidence="8" id="KW-1185">Reference proteome</keyword>
<dbReference type="GO" id="GO:0008168">
    <property type="term" value="F:methyltransferase activity"/>
    <property type="evidence" value="ECO:0007669"/>
    <property type="project" value="UniProtKB-KW"/>
</dbReference>
<evidence type="ECO:0000256" key="1">
    <source>
        <dbReference type="ARBA" id="ARBA00022490"/>
    </source>
</evidence>
<dbReference type="InterPro" id="IPR003682">
    <property type="entry name" value="rRNA_ssu_MeTfrase_G"/>
</dbReference>
<evidence type="ECO:0000256" key="2">
    <source>
        <dbReference type="ARBA" id="ARBA00022552"/>
    </source>
</evidence>
<dbReference type="EC" id="2.1.1.170" evidence="6"/>
<evidence type="ECO:0000256" key="5">
    <source>
        <dbReference type="ARBA" id="ARBA00022691"/>
    </source>
</evidence>
<comment type="catalytic activity">
    <reaction evidence="6">
        <text>guanosine(527) in 16S rRNA + S-adenosyl-L-methionine = N(7)-methylguanosine(527) in 16S rRNA + S-adenosyl-L-homocysteine</text>
        <dbReference type="Rhea" id="RHEA:42732"/>
        <dbReference type="Rhea" id="RHEA-COMP:10209"/>
        <dbReference type="Rhea" id="RHEA-COMP:10210"/>
        <dbReference type="ChEBI" id="CHEBI:57856"/>
        <dbReference type="ChEBI" id="CHEBI:59789"/>
        <dbReference type="ChEBI" id="CHEBI:74269"/>
        <dbReference type="ChEBI" id="CHEBI:74480"/>
        <dbReference type="EC" id="2.1.1.170"/>
    </reaction>
</comment>
<dbReference type="NCBIfam" id="TIGR00138">
    <property type="entry name" value="rsmG_gidB"/>
    <property type="match status" value="1"/>
</dbReference>
<evidence type="ECO:0000256" key="3">
    <source>
        <dbReference type="ARBA" id="ARBA00022603"/>
    </source>
</evidence>
<reference evidence="8" key="1">
    <citation type="submission" date="2023-07" db="EMBL/GenBank/DDBJ databases">
        <title>Genome sequencing of Purple Non-Sulfur Bacteria from various extreme environments.</title>
        <authorList>
            <person name="Mayer M."/>
        </authorList>
    </citation>
    <scope>NUCLEOTIDE SEQUENCE [LARGE SCALE GENOMIC DNA]</scope>
    <source>
        <strain evidence="8">DSM 17935</strain>
    </source>
</reference>
<evidence type="ECO:0000256" key="6">
    <source>
        <dbReference type="HAMAP-Rule" id="MF_00074"/>
    </source>
</evidence>
<gene>
    <name evidence="6" type="primary">rsmG</name>
    <name evidence="7" type="ORF">M2319_003003</name>
</gene>
<keyword evidence="1 6" id="KW-0963">Cytoplasm</keyword>
<dbReference type="Gene3D" id="3.40.50.150">
    <property type="entry name" value="Vaccinia Virus protein VP39"/>
    <property type="match status" value="1"/>
</dbReference>
<dbReference type="PIRSF" id="PIRSF003078">
    <property type="entry name" value="GidB"/>
    <property type="match status" value="1"/>
</dbReference>
<organism evidence="7 8">
    <name type="scientific">Rhodobium gokarnense</name>
    <dbReference type="NCBI Taxonomy" id="364296"/>
    <lineage>
        <taxon>Bacteria</taxon>
        <taxon>Pseudomonadati</taxon>
        <taxon>Pseudomonadota</taxon>
        <taxon>Alphaproteobacteria</taxon>
        <taxon>Hyphomicrobiales</taxon>
        <taxon>Rhodobiaceae</taxon>
        <taxon>Rhodobium</taxon>
    </lineage>
</organism>
<evidence type="ECO:0000313" key="8">
    <source>
        <dbReference type="Proteomes" id="UP001209755"/>
    </source>
</evidence>
<comment type="caution">
    <text evidence="7">The sequence shown here is derived from an EMBL/GenBank/DDBJ whole genome shotgun (WGS) entry which is preliminary data.</text>
</comment>
<feature type="binding site" evidence="6">
    <location>
        <begin position="129"/>
        <end position="130"/>
    </location>
    <ligand>
        <name>S-adenosyl-L-methionine</name>
        <dbReference type="ChEBI" id="CHEBI:59789"/>
    </ligand>
</feature>
<keyword evidence="5 6" id="KW-0949">S-adenosyl-L-methionine</keyword>
<comment type="caution">
    <text evidence="6">Lacks conserved residue(s) required for the propagation of feature annotation.</text>
</comment>
<accession>A0ABT3HE23</accession>
<proteinExistence type="inferred from homology"/>
<dbReference type="PANTHER" id="PTHR31760:SF0">
    <property type="entry name" value="S-ADENOSYL-L-METHIONINE-DEPENDENT METHYLTRANSFERASES SUPERFAMILY PROTEIN"/>
    <property type="match status" value="1"/>
</dbReference>
<feature type="binding site" evidence="6">
    <location>
        <position position="81"/>
    </location>
    <ligand>
        <name>S-adenosyl-L-methionine</name>
        <dbReference type="ChEBI" id="CHEBI:59789"/>
    </ligand>
</feature>
<evidence type="ECO:0000256" key="4">
    <source>
        <dbReference type="ARBA" id="ARBA00022679"/>
    </source>
</evidence>
<feature type="binding site" evidence="6">
    <location>
        <position position="146"/>
    </location>
    <ligand>
        <name>S-adenosyl-L-methionine</name>
        <dbReference type="ChEBI" id="CHEBI:59789"/>
    </ligand>
</feature>
<sequence length="213" mass="23501">MTRPLPESVEAVRAILDVSRESAERLSIYVDLLKRWQKRINLVSGKTVENLWTRHVADSAQALAAAPNARRWMDLGSGAGFPGIVTAILLAETPGASVDLVESDQRKASFLRTVSRETGIPATVHVARIEDVVADWTAPVDAVSARALAPLSRLCGYTESMVGHGAVAVFHKGRDFSRELEEANRFWIIDLVEKVSSIEPDSRIVVIRHLQRR</sequence>
<dbReference type="InterPro" id="IPR029063">
    <property type="entry name" value="SAM-dependent_MTases_sf"/>
</dbReference>
<keyword evidence="3 6" id="KW-0489">Methyltransferase</keyword>
<dbReference type="HAMAP" id="MF_00074">
    <property type="entry name" value="16SrRNA_methyltr_G"/>
    <property type="match status" value="1"/>
</dbReference>
<feature type="binding site" evidence="6">
    <location>
        <position position="76"/>
    </location>
    <ligand>
        <name>S-adenosyl-L-methionine</name>
        <dbReference type="ChEBI" id="CHEBI:59789"/>
    </ligand>
</feature>
<dbReference type="PANTHER" id="PTHR31760">
    <property type="entry name" value="S-ADENOSYL-L-METHIONINE-DEPENDENT METHYLTRANSFERASES SUPERFAMILY PROTEIN"/>
    <property type="match status" value="1"/>
</dbReference>
<dbReference type="RefSeq" id="WP_264602267.1">
    <property type="nucleotide sequence ID" value="NZ_JAOQNS010000008.1"/>
</dbReference>
<comment type="function">
    <text evidence="6">Specifically methylates the N7 position of guanine in position 527 of 16S rRNA.</text>
</comment>
<keyword evidence="4 6" id="KW-0808">Transferase</keyword>
<dbReference type="Pfam" id="PF02527">
    <property type="entry name" value="GidB"/>
    <property type="match status" value="1"/>
</dbReference>
<dbReference type="Proteomes" id="UP001209755">
    <property type="component" value="Unassembled WGS sequence"/>
</dbReference>
<comment type="similarity">
    <text evidence="6">Belongs to the methyltransferase superfamily. RNA methyltransferase RsmG family.</text>
</comment>
<evidence type="ECO:0000313" key="7">
    <source>
        <dbReference type="EMBL" id="MCW2308657.1"/>
    </source>
</evidence>
<comment type="subcellular location">
    <subcellularLocation>
        <location evidence="6">Cytoplasm</location>
    </subcellularLocation>
</comment>
<dbReference type="SUPFAM" id="SSF53335">
    <property type="entry name" value="S-adenosyl-L-methionine-dependent methyltransferases"/>
    <property type="match status" value="1"/>
</dbReference>
<name>A0ABT3HE23_9HYPH</name>
<dbReference type="EMBL" id="JAOQNS010000008">
    <property type="protein sequence ID" value="MCW2308657.1"/>
    <property type="molecule type" value="Genomic_DNA"/>
</dbReference>
<dbReference type="GO" id="GO:0032259">
    <property type="term" value="P:methylation"/>
    <property type="evidence" value="ECO:0007669"/>
    <property type="project" value="UniProtKB-KW"/>
</dbReference>
<protein>
    <recommendedName>
        <fullName evidence="6">Ribosomal RNA small subunit methyltransferase G</fullName>
        <ecNumber evidence="6">2.1.1.170</ecNumber>
    </recommendedName>
    <alternativeName>
        <fullName evidence="6">16S rRNA 7-methylguanosine methyltransferase</fullName>
        <shortName evidence="6">16S rRNA m7G methyltransferase</shortName>
    </alternativeName>
</protein>
<keyword evidence="2 6" id="KW-0698">rRNA processing</keyword>